<dbReference type="eggNOG" id="COG2200">
    <property type="taxonomic scope" value="Bacteria"/>
</dbReference>
<dbReference type="InterPro" id="IPR001633">
    <property type="entry name" value="EAL_dom"/>
</dbReference>
<dbReference type="PROSITE" id="PS50883">
    <property type="entry name" value="EAL"/>
    <property type="match status" value="1"/>
</dbReference>
<dbReference type="InterPro" id="IPR050706">
    <property type="entry name" value="Cyclic-di-GMP_PDE-like"/>
</dbReference>
<sequence length="260" mass="30342">MKIGKTIEAGWIMPTLPALEPTRERNFWSQCQRSYTFQPIYCTSGVPLAIELLTAVYHPDNPDCRLSPEDYFEQISQDLRENVVLEQLRLIQHWHNFIQQRDLLVSVNVDGQTLQSIQLLPEARKLLESMPYLRFEMVEHAYAALTIPIQSLEDVHRLWLDDFGSGLANFSSLMECRYEFVKLDRALFSFLRESHEGVRLFYALVALMSRYTKGVIVEGVETPQEWMLVKRSEACAAQGFYLSRPNRFDSLHQLPTFFRE</sequence>
<dbReference type="RefSeq" id="WP_025799512.1">
    <property type="nucleotide sequence ID" value="NZ_CP009706.1"/>
</dbReference>
<evidence type="ECO:0000313" key="3">
    <source>
        <dbReference type="Proteomes" id="UP000029986"/>
    </source>
</evidence>
<protein>
    <submittedName>
        <fullName evidence="2">C-di-GMP phosphodiesterase</fullName>
    </submittedName>
</protein>
<dbReference type="SUPFAM" id="SSF141868">
    <property type="entry name" value="EAL domain-like"/>
    <property type="match status" value="1"/>
</dbReference>
<keyword evidence="3" id="KW-1185">Reference proteome</keyword>
<dbReference type="OrthoDB" id="6473901at2"/>
<dbReference type="GO" id="GO:0071111">
    <property type="term" value="F:cyclic-guanylate-specific phosphodiesterase activity"/>
    <property type="evidence" value="ECO:0007669"/>
    <property type="project" value="InterPro"/>
</dbReference>
<dbReference type="Pfam" id="PF00563">
    <property type="entry name" value="EAL"/>
    <property type="match status" value="1"/>
</dbReference>
<dbReference type="InterPro" id="IPR035919">
    <property type="entry name" value="EAL_sf"/>
</dbReference>
<dbReference type="SMART" id="SM00052">
    <property type="entry name" value="EAL"/>
    <property type="match status" value="1"/>
</dbReference>
<dbReference type="NCBIfam" id="NF008617">
    <property type="entry name" value="PRK11596.1"/>
    <property type="match status" value="1"/>
</dbReference>
<dbReference type="Gene3D" id="3.20.20.450">
    <property type="entry name" value="EAL domain"/>
    <property type="match status" value="1"/>
</dbReference>
<dbReference type="PANTHER" id="PTHR33121">
    <property type="entry name" value="CYCLIC DI-GMP PHOSPHODIESTERASE PDEF"/>
    <property type="match status" value="1"/>
</dbReference>
<proteinExistence type="predicted"/>
<reference evidence="2 3" key="1">
    <citation type="journal article" date="2014" name="Gut Pathog.">
        <title>Gene clusters of Hafnia alvei strain FB1 important in survival and pathogenesis: a draft genome perspective.</title>
        <authorList>
            <person name="Tan J.Y."/>
            <person name="Yin W.F."/>
            <person name="Chan K.G."/>
        </authorList>
    </citation>
    <scope>NUCLEOTIDE SEQUENCE [LARGE SCALE GENOMIC DNA]</scope>
    <source>
        <strain evidence="2 3">FB1</strain>
    </source>
</reference>
<dbReference type="KEGG" id="hav:AT03_21155"/>
<dbReference type="PATRIC" id="fig|1453496.5.peg.4351"/>
<name>A0A097R7G5_HAFAL</name>
<evidence type="ECO:0000313" key="2">
    <source>
        <dbReference type="EMBL" id="AIU74666.1"/>
    </source>
</evidence>
<gene>
    <name evidence="2" type="ORF">AT03_21155</name>
</gene>
<dbReference type="EMBL" id="CP009706">
    <property type="protein sequence ID" value="AIU74666.1"/>
    <property type="molecule type" value="Genomic_DNA"/>
</dbReference>
<dbReference type="Proteomes" id="UP000029986">
    <property type="component" value="Chromosome"/>
</dbReference>
<dbReference type="PANTHER" id="PTHR33121:SF78">
    <property type="entry name" value="CYCLIC DI-GMP PHOSPHODIESTERASE PDEH"/>
    <property type="match status" value="1"/>
</dbReference>
<dbReference type="CDD" id="cd01948">
    <property type="entry name" value="EAL"/>
    <property type="match status" value="1"/>
</dbReference>
<dbReference type="AlphaFoldDB" id="A0A097R7G5"/>
<feature type="domain" description="EAL" evidence="1">
    <location>
        <begin position="16"/>
        <end position="259"/>
    </location>
</feature>
<organism evidence="2 3">
    <name type="scientific">Hafnia alvei FB1</name>
    <dbReference type="NCBI Taxonomy" id="1453496"/>
    <lineage>
        <taxon>Bacteria</taxon>
        <taxon>Pseudomonadati</taxon>
        <taxon>Pseudomonadota</taxon>
        <taxon>Gammaproteobacteria</taxon>
        <taxon>Enterobacterales</taxon>
        <taxon>Hafniaceae</taxon>
        <taxon>Hafnia</taxon>
    </lineage>
</organism>
<evidence type="ECO:0000259" key="1">
    <source>
        <dbReference type="PROSITE" id="PS50883"/>
    </source>
</evidence>
<dbReference type="HOGENOM" id="CLU_089254_0_0_6"/>
<accession>A0A097R7G5</accession>